<dbReference type="Proteomes" id="UP000054144">
    <property type="component" value="Unassembled WGS sequence"/>
</dbReference>
<keyword evidence="2" id="KW-1185">Reference proteome</keyword>
<reference evidence="1 2" key="1">
    <citation type="journal article" date="2015" name="Fungal Genet. Biol.">
        <title>Evolution of novel wood decay mechanisms in Agaricales revealed by the genome sequences of Fistulina hepatica and Cylindrobasidium torrendii.</title>
        <authorList>
            <person name="Floudas D."/>
            <person name="Held B.W."/>
            <person name="Riley R."/>
            <person name="Nagy L.G."/>
            <person name="Koehler G."/>
            <person name="Ransdell A.S."/>
            <person name="Younus H."/>
            <person name="Chow J."/>
            <person name="Chiniquy J."/>
            <person name="Lipzen A."/>
            <person name="Tritt A."/>
            <person name="Sun H."/>
            <person name="Haridas S."/>
            <person name="LaButti K."/>
            <person name="Ohm R.A."/>
            <person name="Kues U."/>
            <person name="Blanchette R.A."/>
            <person name="Grigoriev I.V."/>
            <person name="Minto R.E."/>
            <person name="Hibbett D.S."/>
        </authorList>
    </citation>
    <scope>NUCLEOTIDE SEQUENCE [LARGE SCALE GENOMIC DNA]</scope>
    <source>
        <strain evidence="1 2">ATCC 64428</strain>
    </source>
</reference>
<dbReference type="AlphaFoldDB" id="A0A0D7AQB8"/>
<sequence length="195" mass="21955">MKHWTCDDRTSDSLLLVCWAPRWEGATAKPSSTIVPSEKSSIGSFTKRVVRQRSNRSSPYAYPPRCTVALLLQPAYGVDLLTANVKPLLLLNIEQRKPTIPNWQQNDHEIKPQRFLDSTKDPIILASTALGRNFSTWQSASLIVIGPPQSHVFYAIIDYLPGVLGQPANIPWHLDCRCPTTEIDPVWKITVLRIN</sequence>
<organism evidence="1 2">
    <name type="scientific">Fistulina hepatica ATCC 64428</name>
    <dbReference type="NCBI Taxonomy" id="1128425"/>
    <lineage>
        <taxon>Eukaryota</taxon>
        <taxon>Fungi</taxon>
        <taxon>Dikarya</taxon>
        <taxon>Basidiomycota</taxon>
        <taxon>Agaricomycotina</taxon>
        <taxon>Agaricomycetes</taxon>
        <taxon>Agaricomycetidae</taxon>
        <taxon>Agaricales</taxon>
        <taxon>Fistulinaceae</taxon>
        <taxon>Fistulina</taxon>
    </lineage>
</organism>
<accession>A0A0D7AQB8</accession>
<name>A0A0D7AQB8_9AGAR</name>
<dbReference type="EMBL" id="KN881590">
    <property type="protein sequence ID" value="KIY53727.1"/>
    <property type="molecule type" value="Genomic_DNA"/>
</dbReference>
<gene>
    <name evidence="1" type="ORF">FISHEDRAFT_54971</name>
</gene>
<protein>
    <submittedName>
        <fullName evidence="1">Uncharacterized protein</fullName>
    </submittedName>
</protein>
<evidence type="ECO:0000313" key="2">
    <source>
        <dbReference type="Proteomes" id="UP000054144"/>
    </source>
</evidence>
<proteinExistence type="predicted"/>
<evidence type="ECO:0000313" key="1">
    <source>
        <dbReference type="EMBL" id="KIY53727.1"/>
    </source>
</evidence>